<dbReference type="Proteomes" id="UP000789920">
    <property type="component" value="Unassembled WGS sequence"/>
</dbReference>
<keyword evidence="2" id="KW-1185">Reference proteome</keyword>
<name>A0ACA9KRC5_9GLOM</name>
<proteinExistence type="predicted"/>
<evidence type="ECO:0000313" key="1">
    <source>
        <dbReference type="EMBL" id="CAG8485895.1"/>
    </source>
</evidence>
<protein>
    <submittedName>
        <fullName evidence="1">6722_t:CDS:1</fullName>
    </submittedName>
</protein>
<reference evidence="1" key="1">
    <citation type="submission" date="2021-06" db="EMBL/GenBank/DDBJ databases">
        <authorList>
            <person name="Kallberg Y."/>
            <person name="Tangrot J."/>
            <person name="Rosling A."/>
        </authorList>
    </citation>
    <scope>NUCLEOTIDE SEQUENCE</scope>
    <source>
        <strain evidence="1">MA461A</strain>
    </source>
</reference>
<dbReference type="EMBL" id="CAJVQC010001025">
    <property type="protein sequence ID" value="CAG8485895.1"/>
    <property type="molecule type" value="Genomic_DNA"/>
</dbReference>
<sequence>MTQLPKVYSKLNSDQEKEIDEIIKKMQDGLFVNESEISELGWIVKYLYEEFLLKVVIITFTPIM</sequence>
<accession>A0ACA9KRC5</accession>
<comment type="caution">
    <text evidence="1">The sequence shown here is derived from an EMBL/GenBank/DDBJ whole genome shotgun (WGS) entry which is preliminary data.</text>
</comment>
<gene>
    <name evidence="1" type="ORF">RPERSI_LOCUS1181</name>
</gene>
<evidence type="ECO:0000313" key="2">
    <source>
        <dbReference type="Proteomes" id="UP000789920"/>
    </source>
</evidence>
<organism evidence="1 2">
    <name type="scientific">Racocetra persica</name>
    <dbReference type="NCBI Taxonomy" id="160502"/>
    <lineage>
        <taxon>Eukaryota</taxon>
        <taxon>Fungi</taxon>
        <taxon>Fungi incertae sedis</taxon>
        <taxon>Mucoromycota</taxon>
        <taxon>Glomeromycotina</taxon>
        <taxon>Glomeromycetes</taxon>
        <taxon>Diversisporales</taxon>
        <taxon>Gigasporaceae</taxon>
        <taxon>Racocetra</taxon>
    </lineage>
</organism>